<sequence length="54" mass="6452">MSENNITKKQLVERINELTTTFEEQKRVMNENHANEISLYREIITTKDKEITNL</sequence>
<evidence type="ECO:0000313" key="2">
    <source>
        <dbReference type="Proteomes" id="UP000789920"/>
    </source>
</evidence>
<dbReference type="EMBL" id="CAJVQC010094362">
    <property type="protein sequence ID" value="CAG8827758.1"/>
    <property type="molecule type" value="Genomic_DNA"/>
</dbReference>
<reference evidence="1" key="1">
    <citation type="submission" date="2021-06" db="EMBL/GenBank/DDBJ databases">
        <authorList>
            <person name="Kallberg Y."/>
            <person name="Tangrot J."/>
            <person name="Rosling A."/>
        </authorList>
    </citation>
    <scope>NUCLEOTIDE SEQUENCE</scope>
    <source>
        <strain evidence="1">MA461A</strain>
    </source>
</reference>
<feature type="non-terminal residue" evidence="1">
    <location>
        <position position="54"/>
    </location>
</feature>
<feature type="non-terminal residue" evidence="1">
    <location>
        <position position="1"/>
    </location>
</feature>
<gene>
    <name evidence="1" type="ORF">RPERSI_LOCUS27058</name>
</gene>
<name>A0ACA9S6H1_9GLOM</name>
<evidence type="ECO:0000313" key="1">
    <source>
        <dbReference type="EMBL" id="CAG8827758.1"/>
    </source>
</evidence>
<organism evidence="1 2">
    <name type="scientific">Racocetra persica</name>
    <dbReference type="NCBI Taxonomy" id="160502"/>
    <lineage>
        <taxon>Eukaryota</taxon>
        <taxon>Fungi</taxon>
        <taxon>Fungi incertae sedis</taxon>
        <taxon>Mucoromycota</taxon>
        <taxon>Glomeromycotina</taxon>
        <taxon>Glomeromycetes</taxon>
        <taxon>Diversisporales</taxon>
        <taxon>Gigasporaceae</taxon>
        <taxon>Racocetra</taxon>
    </lineage>
</organism>
<proteinExistence type="predicted"/>
<keyword evidence="2" id="KW-1185">Reference proteome</keyword>
<accession>A0ACA9S6H1</accession>
<comment type="caution">
    <text evidence="1">The sequence shown here is derived from an EMBL/GenBank/DDBJ whole genome shotgun (WGS) entry which is preliminary data.</text>
</comment>
<protein>
    <submittedName>
        <fullName evidence="1">16354_t:CDS:1</fullName>
    </submittedName>
</protein>
<dbReference type="Proteomes" id="UP000789920">
    <property type="component" value="Unassembled WGS sequence"/>
</dbReference>